<reference evidence="16 17" key="1">
    <citation type="submission" date="2018-10" db="EMBL/GenBank/DDBJ databases">
        <authorList>
            <consortium name="Pathogen Informatics"/>
        </authorList>
    </citation>
    <scope>NUCLEOTIDE SEQUENCE [LARGE SCALE GENOMIC DNA]</scope>
</reference>
<feature type="compositionally biased region" description="Polar residues" evidence="14">
    <location>
        <begin position="1"/>
        <end position="16"/>
    </location>
</feature>
<keyword evidence="12" id="KW-0472">Membrane</keyword>
<dbReference type="EC" id="2.3.2.27" evidence="5"/>
<dbReference type="PROSITE" id="PS50089">
    <property type="entry name" value="ZF_RING_2"/>
    <property type="match status" value="1"/>
</dbReference>
<evidence type="ECO:0000256" key="1">
    <source>
        <dbReference type="ARBA" id="ARBA00000900"/>
    </source>
</evidence>
<proteinExistence type="inferred from homology"/>
<keyword evidence="8" id="KW-0479">Metal-binding</keyword>
<keyword evidence="10" id="KW-0833">Ubl conjugation pathway</keyword>
<evidence type="ECO:0000256" key="8">
    <source>
        <dbReference type="ARBA" id="ARBA00022723"/>
    </source>
</evidence>
<evidence type="ECO:0000256" key="7">
    <source>
        <dbReference type="ARBA" id="ARBA00022694"/>
    </source>
</evidence>
<keyword evidence="7" id="KW-0819">tRNA processing</keyword>
<dbReference type="GO" id="GO:0006511">
    <property type="term" value="P:ubiquitin-dependent protein catabolic process"/>
    <property type="evidence" value="ECO:0007669"/>
    <property type="project" value="InterPro"/>
</dbReference>
<sequence length="399" mass="42656">MDDTAVPSTSSSNSTQRRGKSSNDRNDPDPSDSQPPPVPPPPSASSSSGTNGNFECNICLDQAQDAVVSPCGHLFCWPCLHQWIEVKRSQPVCPVCKSVISRESVIPLYGRGADHKNDPRSKIPPRPQGRRTEPEPQRESPFSAFSNFFGGNTGAARDDGGGDGNFHVSFGIGPFPFGLFTTSFNVGGGRGTGDGLNNNQAGGVNDAEALSKVFFAIAMVRVKYRYIVSIVSIGSTSGGVCQGVANRPGYPGCPPLCVTAPSSSTASDDTLIYRAIKRSMQTAHGTIGVGRMMSRFRIIYWNPFSGLLIIRVLRGLATEQMTSALSLITVVQDGPIERPAVVDVVHRSGTVRCCQKFIVDYYKTQLSGCISGVTETAIARAVARKLIDTKPPDLNLDLN</sequence>
<dbReference type="InterPro" id="IPR045103">
    <property type="entry name" value="RNF5/RNF185-like"/>
</dbReference>
<dbReference type="SMART" id="SM00184">
    <property type="entry name" value="RING"/>
    <property type="match status" value="1"/>
</dbReference>
<dbReference type="AlphaFoldDB" id="A0A158QV53"/>
<dbReference type="Pfam" id="PF00097">
    <property type="entry name" value="zf-C3HC4"/>
    <property type="match status" value="1"/>
</dbReference>
<dbReference type="SUPFAM" id="SSF160350">
    <property type="entry name" value="Rnp2-like"/>
    <property type="match status" value="1"/>
</dbReference>
<comment type="similarity">
    <text evidence="4">Belongs to the eukaryotic/archaeal RNase P protein component 2 family.</text>
</comment>
<keyword evidence="17" id="KW-1185">Reference proteome</keyword>
<evidence type="ECO:0000256" key="14">
    <source>
        <dbReference type="SAM" id="MobiDB-lite"/>
    </source>
</evidence>
<evidence type="ECO:0000256" key="2">
    <source>
        <dbReference type="ARBA" id="ARBA00004308"/>
    </source>
</evidence>
<feature type="compositionally biased region" description="Pro residues" evidence="14">
    <location>
        <begin position="33"/>
        <end position="43"/>
    </location>
</feature>
<dbReference type="Gene3D" id="3.30.40.10">
    <property type="entry name" value="Zinc/RING finger domain, C3HC4 (zinc finger)"/>
    <property type="match status" value="1"/>
</dbReference>
<feature type="domain" description="RING-type" evidence="15">
    <location>
        <begin position="56"/>
        <end position="97"/>
    </location>
</feature>
<evidence type="ECO:0000256" key="5">
    <source>
        <dbReference type="ARBA" id="ARBA00012483"/>
    </source>
</evidence>
<comment type="catalytic activity">
    <reaction evidence="1">
        <text>S-ubiquitinyl-[E2 ubiquitin-conjugating enzyme]-L-cysteine + [acceptor protein]-L-lysine = [E2 ubiquitin-conjugating enzyme]-L-cysteine + N(6)-ubiquitinyl-[acceptor protein]-L-lysine.</text>
        <dbReference type="EC" id="2.3.2.27"/>
    </reaction>
</comment>
<dbReference type="UniPathway" id="UPA00143"/>
<evidence type="ECO:0000256" key="12">
    <source>
        <dbReference type="ARBA" id="ARBA00023136"/>
    </source>
</evidence>
<organism evidence="16 17">
    <name type="scientific">Mesocestoides corti</name>
    <name type="common">Flatworm</name>
    <dbReference type="NCBI Taxonomy" id="53468"/>
    <lineage>
        <taxon>Eukaryota</taxon>
        <taxon>Metazoa</taxon>
        <taxon>Spiralia</taxon>
        <taxon>Lophotrochozoa</taxon>
        <taxon>Platyhelminthes</taxon>
        <taxon>Cestoda</taxon>
        <taxon>Eucestoda</taxon>
        <taxon>Cyclophyllidea</taxon>
        <taxon>Mesocestoididae</taxon>
        <taxon>Mesocestoides</taxon>
    </lineage>
</organism>
<feature type="region of interest" description="Disordered" evidence="14">
    <location>
        <begin position="1"/>
        <end position="49"/>
    </location>
</feature>
<dbReference type="EMBL" id="UXSR01005347">
    <property type="protein sequence ID" value="VDD81284.1"/>
    <property type="molecule type" value="Genomic_DNA"/>
</dbReference>
<feature type="region of interest" description="Disordered" evidence="14">
    <location>
        <begin position="109"/>
        <end position="142"/>
    </location>
</feature>
<dbReference type="Proteomes" id="UP000267029">
    <property type="component" value="Unassembled WGS sequence"/>
</dbReference>
<evidence type="ECO:0000256" key="13">
    <source>
        <dbReference type="PROSITE-ProRule" id="PRU00175"/>
    </source>
</evidence>
<evidence type="ECO:0000256" key="9">
    <source>
        <dbReference type="ARBA" id="ARBA00022771"/>
    </source>
</evidence>
<dbReference type="GO" id="GO:0001682">
    <property type="term" value="P:tRNA 5'-leader removal"/>
    <property type="evidence" value="ECO:0007669"/>
    <property type="project" value="InterPro"/>
</dbReference>
<comment type="pathway">
    <text evidence="3">Protein modification; protein ubiquitination.</text>
</comment>
<dbReference type="InterPro" id="IPR017907">
    <property type="entry name" value="Znf_RING_CS"/>
</dbReference>
<feature type="compositionally biased region" description="Basic and acidic residues" evidence="14">
    <location>
        <begin position="112"/>
        <end position="121"/>
    </location>
</feature>
<protein>
    <recommendedName>
        <fullName evidence="5">RING-type E3 ubiquitin transferase</fullName>
        <ecNumber evidence="5">2.3.2.27</ecNumber>
    </recommendedName>
</protein>
<dbReference type="GO" id="GO:0061630">
    <property type="term" value="F:ubiquitin protein ligase activity"/>
    <property type="evidence" value="ECO:0007669"/>
    <property type="project" value="UniProtKB-EC"/>
</dbReference>
<evidence type="ECO:0000256" key="4">
    <source>
        <dbReference type="ARBA" id="ARBA00010800"/>
    </source>
</evidence>
<dbReference type="InterPro" id="IPR018957">
    <property type="entry name" value="Znf_C3HC4_RING-type"/>
</dbReference>
<dbReference type="GO" id="GO:0005783">
    <property type="term" value="C:endoplasmic reticulum"/>
    <property type="evidence" value="ECO:0007669"/>
    <property type="project" value="InterPro"/>
</dbReference>
<dbReference type="Pfam" id="PF01900">
    <property type="entry name" value="RNase_P_Rpp14"/>
    <property type="match status" value="1"/>
</dbReference>
<evidence type="ECO:0000256" key="11">
    <source>
        <dbReference type="ARBA" id="ARBA00022833"/>
    </source>
</evidence>
<dbReference type="PANTHER" id="PTHR12313">
    <property type="entry name" value="E3 UBIQUITIN-PROTEIN LIGASE RNF5-RELATED"/>
    <property type="match status" value="1"/>
</dbReference>
<evidence type="ECO:0000313" key="17">
    <source>
        <dbReference type="Proteomes" id="UP000267029"/>
    </source>
</evidence>
<evidence type="ECO:0000313" key="16">
    <source>
        <dbReference type="EMBL" id="VDD81284.1"/>
    </source>
</evidence>
<dbReference type="PROSITE" id="PS00518">
    <property type="entry name" value="ZF_RING_1"/>
    <property type="match status" value="1"/>
</dbReference>
<dbReference type="GO" id="GO:0030677">
    <property type="term" value="C:ribonuclease P complex"/>
    <property type="evidence" value="ECO:0007669"/>
    <property type="project" value="InterPro"/>
</dbReference>
<dbReference type="STRING" id="53468.A0A158QV53"/>
<dbReference type="InterPro" id="IPR038085">
    <property type="entry name" value="Rnp2-like_sf"/>
</dbReference>
<name>A0A158QV53_MESCO</name>
<gene>
    <name evidence="16" type="ORF">MCOS_LOCUS7287</name>
</gene>
<dbReference type="InterPro" id="IPR001841">
    <property type="entry name" value="Znf_RING"/>
</dbReference>
<dbReference type="InterPro" id="IPR002759">
    <property type="entry name" value="Pop5/Rpp14/Rnp2-like"/>
</dbReference>
<evidence type="ECO:0000256" key="3">
    <source>
        <dbReference type="ARBA" id="ARBA00004906"/>
    </source>
</evidence>
<dbReference type="GO" id="GO:0008270">
    <property type="term" value="F:zinc ion binding"/>
    <property type="evidence" value="ECO:0007669"/>
    <property type="project" value="UniProtKB-KW"/>
</dbReference>
<keyword evidence="11" id="KW-0862">Zinc</keyword>
<comment type="subcellular location">
    <subcellularLocation>
        <location evidence="2">Endomembrane system</location>
    </subcellularLocation>
</comment>
<keyword evidence="9 13" id="KW-0863">Zinc-finger</keyword>
<dbReference type="OrthoDB" id="24745at2759"/>
<dbReference type="SUPFAM" id="SSF57850">
    <property type="entry name" value="RING/U-box"/>
    <property type="match status" value="1"/>
</dbReference>
<dbReference type="InterPro" id="IPR013083">
    <property type="entry name" value="Znf_RING/FYVE/PHD"/>
</dbReference>
<dbReference type="Gene3D" id="3.30.70.3250">
    <property type="entry name" value="Ribonuclease P, Pop5 subunit"/>
    <property type="match status" value="1"/>
</dbReference>
<keyword evidence="6" id="KW-0808">Transferase</keyword>
<dbReference type="GO" id="GO:0016567">
    <property type="term" value="P:protein ubiquitination"/>
    <property type="evidence" value="ECO:0007669"/>
    <property type="project" value="UniProtKB-UniPathway"/>
</dbReference>
<evidence type="ECO:0000259" key="15">
    <source>
        <dbReference type="PROSITE" id="PS50089"/>
    </source>
</evidence>
<evidence type="ECO:0000256" key="6">
    <source>
        <dbReference type="ARBA" id="ARBA00022679"/>
    </source>
</evidence>
<evidence type="ECO:0000256" key="10">
    <source>
        <dbReference type="ARBA" id="ARBA00022786"/>
    </source>
</evidence>
<accession>A0A158QV53</accession>